<dbReference type="InterPro" id="IPR019734">
    <property type="entry name" value="TPR_rpt"/>
</dbReference>
<dbReference type="PROSITE" id="PS50005">
    <property type="entry name" value="TPR"/>
    <property type="match status" value="4"/>
</dbReference>
<dbReference type="GO" id="GO:0060090">
    <property type="term" value="F:molecular adaptor activity"/>
    <property type="evidence" value="ECO:0007669"/>
    <property type="project" value="TreeGrafter"/>
</dbReference>
<feature type="region of interest" description="Disordered" evidence="4">
    <location>
        <begin position="228"/>
        <end position="335"/>
    </location>
</feature>
<feature type="compositionally biased region" description="Basic and acidic residues" evidence="4">
    <location>
        <begin position="501"/>
        <end position="514"/>
    </location>
</feature>
<dbReference type="EMBL" id="LJUI01000066">
    <property type="protein sequence ID" value="KPK68634.1"/>
    <property type="molecule type" value="Genomic_DNA"/>
</dbReference>
<dbReference type="PANTHER" id="PTHR45831:SF2">
    <property type="entry name" value="LD24721P"/>
    <property type="match status" value="1"/>
</dbReference>
<feature type="compositionally biased region" description="Low complexity" evidence="4">
    <location>
        <begin position="643"/>
        <end position="653"/>
    </location>
</feature>
<dbReference type="SUPFAM" id="SSF48452">
    <property type="entry name" value="TPR-like"/>
    <property type="match status" value="1"/>
</dbReference>
<feature type="region of interest" description="Disordered" evidence="4">
    <location>
        <begin position="442"/>
        <end position="583"/>
    </location>
</feature>
<feature type="repeat" description="TPR" evidence="3">
    <location>
        <begin position="25"/>
        <end position="58"/>
    </location>
</feature>
<evidence type="ECO:0000256" key="2">
    <source>
        <dbReference type="ARBA" id="ARBA00022803"/>
    </source>
</evidence>
<dbReference type="Proteomes" id="UP000051717">
    <property type="component" value="Unassembled WGS sequence"/>
</dbReference>
<dbReference type="GO" id="GO:0006620">
    <property type="term" value="P:post-translational protein targeting to endoplasmic reticulum membrane"/>
    <property type="evidence" value="ECO:0007669"/>
    <property type="project" value="TreeGrafter"/>
</dbReference>
<keyword evidence="2 3" id="KW-0802">TPR repeat</keyword>
<feature type="compositionally biased region" description="Basic and acidic residues" evidence="4">
    <location>
        <begin position="447"/>
        <end position="466"/>
    </location>
</feature>
<comment type="caution">
    <text evidence="5">The sequence shown here is derived from an EMBL/GenBank/DDBJ whole genome shotgun (WGS) entry which is preliminary data.</text>
</comment>
<dbReference type="Pfam" id="PF13176">
    <property type="entry name" value="TPR_7"/>
    <property type="match status" value="1"/>
</dbReference>
<dbReference type="InterPro" id="IPR047150">
    <property type="entry name" value="SGT"/>
</dbReference>
<feature type="compositionally biased region" description="Low complexity" evidence="4">
    <location>
        <begin position="467"/>
        <end position="483"/>
    </location>
</feature>
<feature type="region of interest" description="Disordered" evidence="4">
    <location>
        <begin position="620"/>
        <end position="757"/>
    </location>
</feature>
<feature type="compositionally biased region" description="Pro residues" evidence="4">
    <location>
        <begin position="390"/>
        <end position="399"/>
    </location>
</feature>
<proteinExistence type="predicted"/>
<evidence type="ECO:0000256" key="1">
    <source>
        <dbReference type="ARBA" id="ARBA00022737"/>
    </source>
</evidence>
<dbReference type="Gene3D" id="1.25.40.10">
    <property type="entry name" value="Tetratricopeptide repeat domain"/>
    <property type="match status" value="1"/>
</dbReference>
<dbReference type="SMART" id="SM00028">
    <property type="entry name" value="TPR"/>
    <property type="match status" value="4"/>
</dbReference>
<dbReference type="Pfam" id="PF13428">
    <property type="entry name" value="TPR_14"/>
    <property type="match status" value="1"/>
</dbReference>
<gene>
    <name evidence="5" type="ORF">AMJ82_07740</name>
</gene>
<dbReference type="PANTHER" id="PTHR45831">
    <property type="entry name" value="LD24721P"/>
    <property type="match status" value="1"/>
</dbReference>
<evidence type="ECO:0000256" key="3">
    <source>
        <dbReference type="PROSITE-ProRule" id="PRU00339"/>
    </source>
</evidence>
<feature type="repeat" description="TPR" evidence="3">
    <location>
        <begin position="59"/>
        <end position="92"/>
    </location>
</feature>
<dbReference type="GO" id="GO:0072380">
    <property type="term" value="C:TRC complex"/>
    <property type="evidence" value="ECO:0007669"/>
    <property type="project" value="TreeGrafter"/>
</dbReference>
<sequence>MGEEDVHLSPEIQRLTEKLAKDPKSRLFAQLADAYRKCGMFEEAVQVCKQGLEHHPRYASAHIVLGRCYYGKGMLGLAKQYLNTALEIDPRNLVALALLGDISLGQGMRDQAVELYQRVIELDPLNEAVLEKLTQLTEGSGGQVGGPMPTQQAAIEPQPRFEAPPGEESAVESSVAAEALPEAPLIEPPPLIEPQPVPEVEMAESPGLEEPLLTAPGPEAEPAIERPIVEPEAQTEPEEEPLPPSAEPKIELAAGPEVEARPEQEVGPTQEPGAEEPRRGETLEPELPKADVPEQPAEERDIELAAGPEVEALREPEVWPASEPPAAEPTRGEVREPGVAIAIAPEPPAEESILGEVKASEIPTADVPEPPALVREVAIASESDAESAPTPEPSTPEPVAPVSERETDQEKVPLATLTLAEIYAEQGFTEKALEIYRQLLATEPGNEEYRRKAEELTARISEHVDQAGEPSGSGEPPAAEAPWGEPPSGAPVVEDDPFDSMVRELQGEPTRDAETGMTLTGAAPERAEVPEEEPTARSAFDMEVPPELAGGKETEVTPFHETPPESVIAPEAEEGETDAIPRPEKMTFDMEVPPEVEAPAEPKVPTANVPIGEMVYPELEEGEAEAGPTGAAPAEARPREAPEFAPAEETIAFSDLFTSEERDKLGLGAEGVAGMEPAKPVEVTKQEEPQAPPAGGLDDMVREAAGLLGPGPHVEKEVEVGPVTPAEPETQKTAPPRRQARDEDLKRFQDWLNGLTK</sequence>
<accession>A0A0S8GAF3</accession>
<dbReference type="Pfam" id="PF14559">
    <property type="entry name" value="TPR_19"/>
    <property type="match status" value="1"/>
</dbReference>
<dbReference type="PATRIC" id="fig|1703774.3.peg.190"/>
<evidence type="ECO:0000313" key="6">
    <source>
        <dbReference type="Proteomes" id="UP000051717"/>
    </source>
</evidence>
<dbReference type="InterPro" id="IPR011990">
    <property type="entry name" value="TPR-like_helical_dom_sf"/>
</dbReference>
<evidence type="ECO:0000256" key="4">
    <source>
        <dbReference type="SAM" id="MobiDB-lite"/>
    </source>
</evidence>
<feature type="compositionally biased region" description="Basic and acidic residues" evidence="4">
    <location>
        <begin position="275"/>
        <end position="303"/>
    </location>
</feature>
<evidence type="ECO:0000313" key="5">
    <source>
        <dbReference type="EMBL" id="KPK68634.1"/>
    </source>
</evidence>
<name>A0A0S8GAF3_UNCT6</name>
<feature type="compositionally biased region" description="Low complexity" evidence="4">
    <location>
        <begin position="625"/>
        <end position="635"/>
    </location>
</feature>
<protein>
    <recommendedName>
        <fullName evidence="7">Tetratricopeptide repeat protein</fullName>
    </recommendedName>
</protein>
<organism evidence="5 6">
    <name type="scientific">candidate division TA06 bacterium SM23_40</name>
    <dbReference type="NCBI Taxonomy" id="1703774"/>
    <lineage>
        <taxon>Bacteria</taxon>
        <taxon>Bacteria division TA06</taxon>
    </lineage>
</organism>
<feature type="region of interest" description="Disordered" evidence="4">
    <location>
        <begin position="379"/>
        <end position="412"/>
    </location>
</feature>
<reference evidence="5 6" key="1">
    <citation type="journal article" date="2015" name="Microbiome">
        <title>Genomic resolution of linkages in carbon, nitrogen, and sulfur cycling among widespread estuary sediment bacteria.</title>
        <authorList>
            <person name="Baker B.J."/>
            <person name="Lazar C.S."/>
            <person name="Teske A.P."/>
            <person name="Dick G.J."/>
        </authorList>
    </citation>
    <scope>NUCLEOTIDE SEQUENCE [LARGE SCALE GENOMIC DNA]</scope>
    <source>
        <strain evidence="5">SM23_40</strain>
    </source>
</reference>
<feature type="repeat" description="TPR" evidence="3">
    <location>
        <begin position="413"/>
        <end position="446"/>
    </location>
</feature>
<keyword evidence="1" id="KW-0677">Repeat</keyword>
<dbReference type="GO" id="GO:0016020">
    <property type="term" value="C:membrane"/>
    <property type="evidence" value="ECO:0007669"/>
    <property type="project" value="TreeGrafter"/>
</dbReference>
<dbReference type="AlphaFoldDB" id="A0A0S8GAF3"/>
<feature type="compositionally biased region" description="Basic and acidic residues" evidence="4">
    <location>
        <begin position="739"/>
        <end position="749"/>
    </location>
</feature>
<evidence type="ECO:0008006" key="7">
    <source>
        <dbReference type="Google" id="ProtNLM"/>
    </source>
</evidence>
<feature type="repeat" description="TPR" evidence="3">
    <location>
        <begin position="93"/>
        <end position="126"/>
    </location>
</feature>